<dbReference type="InterPro" id="IPR007044">
    <property type="entry name" value="Cyclodeamin/CycHdrlase"/>
</dbReference>
<name>A0A1M5Z1U8_9CLOT</name>
<dbReference type="AlphaFoldDB" id="A0A1M5Z1U8"/>
<dbReference type="Gene3D" id="1.20.120.680">
    <property type="entry name" value="Formiminotetrahydrofolate cyclodeaminase monomer, up-and-down helical bundle"/>
    <property type="match status" value="1"/>
</dbReference>
<dbReference type="Proteomes" id="UP000184241">
    <property type="component" value="Unassembled WGS sequence"/>
</dbReference>
<proteinExistence type="predicted"/>
<dbReference type="SUPFAM" id="SSF101262">
    <property type="entry name" value="Methenyltetrahydrofolate cyclohydrolase-like"/>
    <property type="match status" value="1"/>
</dbReference>
<reference evidence="2 3" key="1">
    <citation type="submission" date="2016-11" db="EMBL/GenBank/DDBJ databases">
        <authorList>
            <person name="Jaros S."/>
            <person name="Januszkiewicz K."/>
            <person name="Wedrychowicz H."/>
        </authorList>
    </citation>
    <scope>NUCLEOTIDE SEQUENCE [LARGE SCALE GENOMIC DNA]</scope>
    <source>
        <strain evidence="2 3">DSM 6191</strain>
    </source>
</reference>
<organism evidence="2 3">
    <name type="scientific">Clostridium intestinale DSM 6191</name>
    <dbReference type="NCBI Taxonomy" id="1121320"/>
    <lineage>
        <taxon>Bacteria</taxon>
        <taxon>Bacillati</taxon>
        <taxon>Bacillota</taxon>
        <taxon>Clostridia</taxon>
        <taxon>Eubacteriales</taxon>
        <taxon>Clostridiaceae</taxon>
        <taxon>Clostridium</taxon>
    </lineage>
</organism>
<dbReference type="Pfam" id="PF04961">
    <property type="entry name" value="FTCD_C"/>
    <property type="match status" value="1"/>
</dbReference>
<dbReference type="GO" id="GO:0003824">
    <property type="term" value="F:catalytic activity"/>
    <property type="evidence" value="ECO:0007669"/>
    <property type="project" value="InterPro"/>
</dbReference>
<accession>A0A1M5Z1U8</accession>
<dbReference type="InterPro" id="IPR036178">
    <property type="entry name" value="Formintransfe-cycloase-like_sf"/>
</dbReference>
<evidence type="ECO:0000313" key="2">
    <source>
        <dbReference type="EMBL" id="SHI17863.1"/>
    </source>
</evidence>
<sequence>MFKNLDLEAFIEDLSSEKPTPGGGSVAALVGALASGLNNMVYSLTVNKKAFNNLTDEEKSLVLVSIERTKNLKNEFFKAMEEDKSAFEGLMNSYKLPKGTEEEVGFRNKEIEINTIKALEAPLNLARKALELYKEIEIGVKYGNKGAISDAGVSAILTHSTIESAIMNVKINLAYLTNEEFKASVNNEIDNILKESIEKKEMFVGKVYSIIEG</sequence>
<evidence type="ECO:0000313" key="3">
    <source>
        <dbReference type="Proteomes" id="UP000184241"/>
    </source>
</evidence>
<dbReference type="EMBL" id="FQXU01000007">
    <property type="protein sequence ID" value="SHI17863.1"/>
    <property type="molecule type" value="Genomic_DNA"/>
</dbReference>
<protein>
    <submittedName>
        <fullName evidence="2">Formiminotetrahydrofolate cyclodeaminase</fullName>
    </submittedName>
</protein>
<gene>
    <name evidence="2" type="ORF">SAMN02745941_02426</name>
</gene>
<feature type="domain" description="Cyclodeaminase/cyclohydrolase" evidence="1">
    <location>
        <begin position="7"/>
        <end position="190"/>
    </location>
</feature>
<evidence type="ECO:0000259" key="1">
    <source>
        <dbReference type="Pfam" id="PF04961"/>
    </source>
</evidence>
<dbReference type="RefSeq" id="WP_073019811.1">
    <property type="nucleotide sequence ID" value="NZ_FQXU01000007.1"/>
</dbReference>